<evidence type="ECO:0000313" key="2">
    <source>
        <dbReference type="EMBL" id="KTG07795.1"/>
    </source>
</evidence>
<feature type="compositionally biased region" description="Polar residues" evidence="1">
    <location>
        <begin position="14"/>
        <end position="27"/>
    </location>
</feature>
<sequence>MSDSSNSGFGGRSPPQQSTDPMFSSQRAPRETGTEDGSGFAAEQAREFEQELLNEYSWLDADDVVIRQEGDSLVPEFTERGRNKRRRRARGRFRDAVIAENSFLNEEDFRVGSEDGSFTVEFTDEFVSDRQDARAESVDNIPGVGDQFAQDRDEFSSVEADFNAYLDSLPGAGGNEQFAQDRDEFGGDGIDLDSGTERANIPGLSDAFASDREATESNDRGERFGDVVIENPFTGNTVEEDLGSVSGVFDEAAESQIENSFEYQALGAAAQARDSTLSAAGFDDAAQWSSDLGGDDGSLEQRVYSEMGQGIVSVANLGDRASDAKEIGEFAYTQPSRLFDVGPGFTLVPEQEGQQEFAEDAGARGGEIFSTAQEGFTEDPIGYTSQSAGELLGGFAAGSAAGRVTGSSDLTGEIAQGTSRRVRNYLDDGDLDRAQLEIGSSTGRTSGGSSSDSVTLDSSTLSGARERSNPYGGRFGGGGPSRTRGNPRPDDGRFTEDRSTSGNGGSFSLGYRSPNTELGNRFGDVPTDDLRDLIDIERQLADELGDGVGSDAAVFGGTVGLSDATQSGELIDSDGNVRSSSTTQEGEEYELFDTSSVETGAFGLSDSRTGFDLDSGFGNVFNTPEDTDLFGDTDTSIRTDVAADSDTDTQLRYTGLTTTATQQDSDSRFRFDFDGRRGRRSNFDGSRGSGRSDGGLFGSAASDSTLFDSGIADVDDLTGESSNDDFRLF</sequence>
<dbReference type="AlphaFoldDB" id="A0A0W1R3A5"/>
<accession>A0A0W1R3A5</accession>
<dbReference type="Proteomes" id="UP000054387">
    <property type="component" value="Unassembled WGS sequence"/>
</dbReference>
<reference evidence="2 3" key="1">
    <citation type="submission" date="2015-12" db="EMBL/GenBank/DDBJ databases">
        <title>Haloprofundus marisrubri gen. nov., sp. nov., an extremely halophilic archaeon isolated from the Discovery deep brine-seawater interface in the Red Sea.</title>
        <authorList>
            <person name="Zhang G."/>
            <person name="Stingl U."/>
            <person name="Rashid M."/>
        </authorList>
    </citation>
    <scope>NUCLEOTIDE SEQUENCE [LARGE SCALE GENOMIC DNA]</scope>
    <source>
        <strain evidence="2 3">SB9</strain>
    </source>
</reference>
<feature type="compositionally biased region" description="Basic and acidic residues" evidence="1">
    <location>
        <begin position="487"/>
        <end position="499"/>
    </location>
</feature>
<feature type="compositionally biased region" description="Low complexity" evidence="1">
    <location>
        <begin position="439"/>
        <end position="463"/>
    </location>
</feature>
<proteinExistence type="predicted"/>
<feature type="region of interest" description="Disordered" evidence="1">
    <location>
        <begin position="169"/>
        <end position="203"/>
    </location>
</feature>
<keyword evidence="3" id="KW-1185">Reference proteome</keyword>
<dbReference type="EMBL" id="LOPU01000039">
    <property type="protein sequence ID" value="KTG07795.1"/>
    <property type="molecule type" value="Genomic_DNA"/>
</dbReference>
<comment type="caution">
    <text evidence="2">The sequence shown here is derived from an EMBL/GenBank/DDBJ whole genome shotgun (WGS) entry which is preliminary data.</text>
</comment>
<protein>
    <submittedName>
        <fullName evidence="2">Uncharacterized protein</fullName>
    </submittedName>
</protein>
<feature type="region of interest" description="Disordered" evidence="1">
    <location>
        <begin position="402"/>
        <end position="528"/>
    </location>
</feature>
<name>A0A0W1R3A5_9EURY</name>
<feature type="region of interest" description="Disordered" evidence="1">
    <location>
        <begin position="1"/>
        <end position="45"/>
    </location>
</feature>
<evidence type="ECO:0000256" key="1">
    <source>
        <dbReference type="SAM" id="MobiDB-lite"/>
    </source>
</evidence>
<feature type="region of interest" description="Disordered" evidence="1">
    <location>
        <begin position="680"/>
        <end position="703"/>
    </location>
</feature>
<gene>
    <name evidence="2" type="ORF">AUR64_02095</name>
</gene>
<feature type="compositionally biased region" description="Gly residues" evidence="1">
    <location>
        <begin position="687"/>
        <end position="697"/>
    </location>
</feature>
<evidence type="ECO:0000313" key="3">
    <source>
        <dbReference type="Proteomes" id="UP000054387"/>
    </source>
</evidence>
<organism evidence="2 3">
    <name type="scientific">Haloprofundus marisrubri</name>
    <dbReference type="NCBI Taxonomy" id="1514971"/>
    <lineage>
        <taxon>Archaea</taxon>
        <taxon>Methanobacteriati</taxon>
        <taxon>Methanobacteriota</taxon>
        <taxon>Stenosarchaea group</taxon>
        <taxon>Halobacteria</taxon>
        <taxon>Halobacteriales</taxon>
        <taxon>Haloferacaceae</taxon>
        <taxon>Haloprofundus</taxon>
    </lineage>
</organism>